<protein>
    <submittedName>
        <fullName evidence="2">Uncharacterized protein</fullName>
    </submittedName>
</protein>
<proteinExistence type="predicted"/>
<reference evidence="2 3" key="1">
    <citation type="submission" date="2024-01" db="EMBL/GenBank/DDBJ databases">
        <title>Complete genome of Cladobotryum mycophilum ATHUM6906.</title>
        <authorList>
            <person name="Christinaki A.C."/>
            <person name="Myridakis A.I."/>
            <person name="Kouvelis V.N."/>
        </authorList>
    </citation>
    <scope>NUCLEOTIDE SEQUENCE [LARGE SCALE GENOMIC DNA]</scope>
    <source>
        <strain evidence="2 3">ATHUM6906</strain>
    </source>
</reference>
<organism evidence="2 3">
    <name type="scientific">Cladobotryum mycophilum</name>
    <dbReference type="NCBI Taxonomy" id="491253"/>
    <lineage>
        <taxon>Eukaryota</taxon>
        <taxon>Fungi</taxon>
        <taxon>Dikarya</taxon>
        <taxon>Ascomycota</taxon>
        <taxon>Pezizomycotina</taxon>
        <taxon>Sordariomycetes</taxon>
        <taxon>Hypocreomycetidae</taxon>
        <taxon>Hypocreales</taxon>
        <taxon>Hypocreaceae</taxon>
        <taxon>Cladobotryum</taxon>
    </lineage>
</organism>
<feature type="region of interest" description="Disordered" evidence="1">
    <location>
        <begin position="115"/>
        <end position="135"/>
    </location>
</feature>
<evidence type="ECO:0000313" key="2">
    <source>
        <dbReference type="EMBL" id="KAK5989804.1"/>
    </source>
</evidence>
<name>A0ABR0SCB7_9HYPO</name>
<dbReference type="Proteomes" id="UP001338125">
    <property type="component" value="Unassembled WGS sequence"/>
</dbReference>
<evidence type="ECO:0000256" key="1">
    <source>
        <dbReference type="SAM" id="MobiDB-lite"/>
    </source>
</evidence>
<dbReference type="Gene3D" id="2.80.10.50">
    <property type="match status" value="1"/>
</dbReference>
<gene>
    <name evidence="2" type="ORF">PT974_08065</name>
</gene>
<accession>A0ABR0SCB7</accession>
<dbReference type="EMBL" id="JAVFKD010000014">
    <property type="protein sequence ID" value="KAK5989804.1"/>
    <property type="molecule type" value="Genomic_DNA"/>
</dbReference>
<comment type="caution">
    <text evidence="2">The sequence shown here is derived from an EMBL/GenBank/DDBJ whole genome shotgun (WGS) entry which is preliminary data.</text>
</comment>
<keyword evidence="3" id="KW-1185">Reference proteome</keyword>
<sequence>MTTLNGPFIVRIDGGSIAPPANPGSAPPSYQATLSQVASAKLQIVNGFIESGRWYLSRHPNDSNKGAGLRPVFWFQKGTVKLGEAQKVQVQKDGNDYLLLLGGAPFSSKDGNVVVDPNGQKPANVVVQVPDQGRG</sequence>
<evidence type="ECO:0000313" key="3">
    <source>
        <dbReference type="Proteomes" id="UP001338125"/>
    </source>
</evidence>